<dbReference type="GeneID" id="94842075"/>
<dbReference type="EMBL" id="MLAK01000868">
    <property type="protein sequence ID" value="OHT02411.1"/>
    <property type="molecule type" value="Genomic_DNA"/>
</dbReference>
<dbReference type="InterPro" id="IPR051681">
    <property type="entry name" value="Ser/Thr_Kinases-Pseudokinases"/>
</dbReference>
<dbReference type="InterPro" id="IPR017441">
    <property type="entry name" value="Protein_kinase_ATP_BS"/>
</dbReference>
<evidence type="ECO:0000313" key="5">
    <source>
        <dbReference type="EMBL" id="OHT02411.1"/>
    </source>
</evidence>
<dbReference type="PROSITE" id="PS50011">
    <property type="entry name" value="PROTEIN_KINASE_DOM"/>
    <property type="match status" value="1"/>
</dbReference>
<dbReference type="InterPro" id="IPR016024">
    <property type="entry name" value="ARM-type_fold"/>
</dbReference>
<dbReference type="PANTHER" id="PTHR44329:SF214">
    <property type="entry name" value="PROTEIN KINASE DOMAIN-CONTAINING PROTEIN"/>
    <property type="match status" value="1"/>
</dbReference>
<evidence type="ECO:0000259" key="4">
    <source>
        <dbReference type="PROSITE" id="PS50011"/>
    </source>
</evidence>
<evidence type="ECO:0000256" key="1">
    <source>
        <dbReference type="ARBA" id="ARBA00022741"/>
    </source>
</evidence>
<keyword evidence="5" id="KW-0808">Transferase</keyword>
<dbReference type="AlphaFoldDB" id="A0A1J4JTL4"/>
<dbReference type="PROSITE" id="PS00107">
    <property type="entry name" value="PROTEIN_KINASE_ATP"/>
    <property type="match status" value="1"/>
</dbReference>
<dbReference type="Pfam" id="PF00069">
    <property type="entry name" value="Pkinase"/>
    <property type="match status" value="1"/>
</dbReference>
<dbReference type="InterPro" id="IPR008271">
    <property type="entry name" value="Ser/Thr_kinase_AS"/>
</dbReference>
<sequence>MQNWSHFCGWNNLFKFEFLCGHKLFYSCFMNAVEILQKTNEIINRLFQLTQNAVVYKQSIMYLNGNIKSFFYSIQPLKNRGLTKMEIQSILNFNGFATHFATILPHLGKKWVNAALNWPTHHIYDYIDDFRKKIIKTCKELSIDPSIIVYDYSTDSLNKLTDLKQLKLALCEICESAISCQNSIDIQQLITARLNSINNYFSEHSSSKELPSVSQIPITKLKNRMDKELAAFTSISIPVDDLKLSEKLGSGGFGTVYKATRLSTGELLAVKEIRADKLSMSVWASLYSEVATMAPLKHPFVLELVGVHVKEPYRIITRYCSGKSLFDRLHQYPNANYTNKNNNNNTSTNNSINKDGMTNDGCLTASQLTKIAYQVAEGMMFLHANGIVHRDLKTMNILLDDGNVAKIADFGLAGMLKNNKELVGGVGTPHYSAPEVLERKRYGPKVDIYSYGMILWEMAMKQVPYRGKTHQAIYDQVVHKNWRPSFNKTVSEDMKRLITKCWNVNPNERPDFSEIVELFKKGKIYFEGADPLSAQDFINNHNNYSNSINNIANLNEHSHNNIQNNNYFGQEVIIPLDYEYIENVLNDPSSINYHHIANYLVTNLNNENRQRIRKLKFFSNPFLTNCSNIDCALILASVLLNSDEFPIFLEKYGNLMIKNIFTYSPASALKAVAKFFMKIPNEYFDLISDFIPQLVDQLVENISSPDIGIYIIRFLSRLDSQQLNKYQMQILLFFNKNGIDLIEEQADIDAFSKIFPIVQDYIKSEHISSLLRILKKNLTIPIDLINYLISNTEREQTNSLVCSLLTTAIQNDVGNSLLKILENLSNSDIEDLSKSEDIFEILFLLLQKRHNIKDALFLLFQLVQVSNVPSLLLNHEILEELLSIEGFIAMRLQIFASLYIDESFCQNSAYTDGVMKILVDALGKRTPLLIKTSLRFIGALSTHSSGTSLLNDSDLLQIFTQIFLSSPLANSPLSLQILINISRDSIQIPQASLIVSCLMQDLLYNSSNISLILITLRSIISISTNSVQEHDLMNSVMPYISKSFEPPIIVLAMQLFSACEMSTIRNLYISLIERIWIILSTPTILYPELILAAMDLIATISLQYDLKEFFQKTKLLEFLDYSEESFHESFPEIAKYLTNLKYTITTLSYSE</sequence>
<dbReference type="SMART" id="SM00220">
    <property type="entry name" value="S_TKc"/>
    <property type="match status" value="1"/>
</dbReference>
<gene>
    <name evidence="5" type="ORF">TRFO_30470</name>
</gene>
<accession>A0A1J4JTL4</accession>
<evidence type="ECO:0000256" key="2">
    <source>
        <dbReference type="ARBA" id="ARBA00022840"/>
    </source>
</evidence>
<name>A0A1J4JTL4_9EUKA</name>
<dbReference type="SUPFAM" id="SSF56112">
    <property type="entry name" value="Protein kinase-like (PK-like)"/>
    <property type="match status" value="1"/>
</dbReference>
<dbReference type="VEuPathDB" id="TrichDB:TRFO_30470"/>
<evidence type="ECO:0000313" key="6">
    <source>
        <dbReference type="Proteomes" id="UP000179807"/>
    </source>
</evidence>
<dbReference type="Gene3D" id="1.10.510.10">
    <property type="entry name" value="Transferase(Phosphotransferase) domain 1"/>
    <property type="match status" value="1"/>
</dbReference>
<dbReference type="InterPro" id="IPR000719">
    <property type="entry name" value="Prot_kinase_dom"/>
</dbReference>
<evidence type="ECO:0000256" key="3">
    <source>
        <dbReference type="PROSITE-ProRule" id="PRU10141"/>
    </source>
</evidence>
<dbReference type="PROSITE" id="PS00108">
    <property type="entry name" value="PROTEIN_KINASE_ST"/>
    <property type="match status" value="1"/>
</dbReference>
<dbReference type="PANTHER" id="PTHR44329">
    <property type="entry name" value="SERINE/THREONINE-PROTEIN KINASE TNNI3K-RELATED"/>
    <property type="match status" value="1"/>
</dbReference>
<dbReference type="Gene3D" id="3.30.200.20">
    <property type="entry name" value="Phosphorylase Kinase, domain 1"/>
    <property type="match status" value="1"/>
</dbReference>
<dbReference type="GO" id="GO:0005524">
    <property type="term" value="F:ATP binding"/>
    <property type="evidence" value="ECO:0007669"/>
    <property type="project" value="UniProtKB-UniRule"/>
</dbReference>
<proteinExistence type="predicted"/>
<protein>
    <submittedName>
        <fullName evidence="5">TKL family protein kinase</fullName>
    </submittedName>
</protein>
<dbReference type="OrthoDB" id="10261027at2759"/>
<feature type="binding site" evidence="3">
    <location>
        <position position="271"/>
    </location>
    <ligand>
        <name>ATP</name>
        <dbReference type="ChEBI" id="CHEBI:30616"/>
    </ligand>
</feature>
<dbReference type="InterPro" id="IPR011009">
    <property type="entry name" value="Kinase-like_dom_sf"/>
</dbReference>
<keyword evidence="1 3" id="KW-0547">Nucleotide-binding</keyword>
<keyword evidence="2 3" id="KW-0067">ATP-binding</keyword>
<dbReference type="SUPFAM" id="SSF48371">
    <property type="entry name" value="ARM repeat"/>
    <property type="match status" value="1"/>
</dbReference>
<dbReference type="Proteomes" id="UP000179807">
    <property type="component" value="Unassembled WGS sequence"/>
</dbReference>
<organism evidence="5 6">
    <name type="scientific">Tritrichomonas foetus</name>
    <dbReference type="NCBI Taxonomy" id="1144522"/>
    <lineage>
        <taxon>Eukaryota</taxon>
        <taxon>Metamonada</taxon>
        <taxon>Parabasalia</taxon>
        <taxon>Tritrichomonadida</taxon>
        <taxon>Tritrichomonadidae</taxon>
        <taxon>Tritrichomonas</taxon>
    </lineage>
</organism>
<keyword evidence="5" id="KW-0418">Kinase</keyword>
<dbReference type="CDD" id="cd13999">
    <property type="entry name" value="STKc_MAP3K-like"/>
    <property type="match status" value="1"/>
</dbReference>
<reference evidence="5" key="1">
    <citation type="submission" date="2016-10" db="EMBL/GenBank/DDBJ databases">
        <authorList>
            <person name="Benchimol M."/>
            <person name="Almeida L.G."/>
            <person name="Vasconcelos A.T."/>
            <person name="Perreira-Neves A."/>
            <person name="Rosa I.A."/>
            <person name="Tasca T."/>
            <person name="Bogo M.R."/>
            <person name="de Souza W."/>
        </authorList>
    </citation>
    <scope>NUCLEOTIDE SEQUENCE [LARGE SCALE GENOMIC DNA]</scope>
    <source>
        <strain evidence="5">K</strain>
    </source>
</reference>
<feature type="domain" description="Protein kinase" evidence="4">
    <location>
        <begin position="242"/>
        <end position="526"/>
    </location>
</feature>
<dbReference type="GO" id="GO:0004674">
    <property type="term" value="F:protein serine/threonine kinase activity"/>
    <property type="evidence" value="ECO:0007669"/>
    <property type="project" value="TreeGrafter"/>
</dbReference>
<dbReference type="RefSeq" id="XP_068355547.1">
    <property type="nucleotide sequence ID" value="XM_068507371.1"/>
</dbReference>
<comment type="caution">
    <text evidence="5">The sequence shown here is derived from an EMBL/GenBank/DDBJ whole genome shotgun (WGS) entry which is preliminary data.</text>
</comment>
<keyword evidence="6" id="KW-1185">Reference proteome</keyword>